<reference evidence="2" key="1">
    <citation type="submission" date="2018-05" db="EMBL/GenBank/DDBJ databases">
        <title>Draft genome of Mucuna pruriens seed.</title>
        <authorList>
            <person name="Nnadi N.E."/>
            <person name="Vos R."/>
            <person name="Hasami M.H."/>
            <person name="Devisetty U.K."/>
            <person name="Aguiy J.C."/>
        </authorList>
    </citation>
    <scope>NUCLEOTIDE SEQUENCE [LARGE SCALE GENOMIC DNA]</scope>
    <source>
        <strain evidence="2">JCA_2017</strain>
    </source>
</reference>
<dbReference type="Pfam" id="PF03732">
    <property type="entry name" value="Retrotrans_gag"/>
    <property type="match status" value="1"/>
</dbReference>
<dbReference type="InterPro" id="IPR005162">
    <property type="entry name" value="Retrotrans_gag_dom"/>
</dbReference>
<name>A0A371EHA6_MUCPR</name>
<evidence type="ECO:0000259" key="1">
    <source>
        <dbReference type="Pfam" id="PF03732"/>
    </source>
</evidence>
<dbReference type="Proteomes" id="UP000257109">
    <property type="component" value="Unassembled WGS sequence"/>
</dbReference>
<gene>
    <name evidence="2" type="ORF">CR513_55912</name>
</gene>
<proteinExistence type="predicted"/>
<dbReference type="OrthoDB" id="1749511at2759"/>
<accession>A0A371EHA6</accession>
<protein>
    <recommendedName>
        <fullName evidence="1">Retrotransposon gag domain-containing protein</fullName>
    </recommendedName>
</protein>
<dbReference type="EMBL" id="QJKJ01013905">
    <property type="protein sequence ID" value="RDX65427.1"/>
    <property type="molecule type" value="Genomic_DNA"/>
</dbReference>
<evidence type="ECO:0000313" key="3">
    <source>
        <dbReference type="Proteomes" id="UP000257109"/>
    </source>
</evidence>
<sequence>MVWSSDSRLLGVVTLRALMVPSFEKARSCSVLTLSKSNNFENKHDIANNPLYELEPMENNNRTLKELMTLDVLYQPWCIQYPQLEPTQSYKLKSRFIHILPKFHGLVGEDPHKHLKEFHVIYSTMRLQGILKDYIKIKAFPFSLDGAATDWLYLLPVMCNTWGDMKCLFLEKFFPASKTAVIRKEICGIRQHSGEILHKYWERFNKLSATCQHH</sequence>
<feature type="domain" description="Retrotransposon gag" evidence="1">
    <location>
        <begin position="139"/>
        <end position="213"/>
    </location>
</feature>
<organism evidence="2 3">
    <name type="scientific">Mucuna pruriens</name>
    <name type="common">Velvet bean</name>
    <name type="synonym">Dolichos pruriens</name>
    <dbReference type="NCBI Taxonomy" id="157652"/>
    <lineage>
        <taxon>Eukaryota</taxon>
        <taxon>Viridiplantae</taxon>
        <taxon>Streptophyta</taxon>
        <taxon>Embryophyta</taxon>
        <taxon>Tracheophyta</taxon>
        <taxon>Spermatophyta</taxon>
        <taxon>Magnoliopsida</taxon>
        <taxon>eudicotyledons</taxon>
        <taxon>Gunneridae</taxon>
        <taxon>Pentapetalae</taxon>
        <taxon>rosids</taxon>
        <taxon>fabids</taxon>
        <taxon>Fabales</taxon>
        <taxon>Fabaceae</taxon>
        <taxon>Papilionoideae</taxon>
        <taxon>50 kb inversion clade</taxon>
        <taxon>NPAAA clade</taxon>
        <taxon>indigoferoid/millettioid clade</taxon>
        <taxon>Phaseoleae</taxon>
        <taxon>Mucuna</taxon>
    </lineage>
</organism>
<evidence type="ECO:0000313" key="2">
    <source>
        <dbReference type="EMBL" id="RDX65427.1"/>
    </source>
</evidence>
<comment type="caution">
    <text evidence="2">The sequence shown here is derived from an EMBL/GenBank/DDBJ whole genome shotgun (WGS) entry which is preliminary data.</text>
</comment>
<feature type="non-terminal residue" evidence="2">
    <location>
        <position position="1"/>
    </location>
</feature>
<dbReference type="AlphaFoldDB" id="A0A371EHA6"/>
<dbReference type="PANTHER" id="PTHR33223:SF3">
    <property type="match status" value="1"/>
</dbReference>
<dbReference type="PANTHER" id="PTHR33223">
    <property type="entry name" value="CCHC-TYPE DOMAIN-CONTAINING PROTEIN"/>
    <property type="match status" value="1"/>
</dbReference>
<keyword evidence="3" id="KW-1185">Reference proteome</keyword>